<accession>A0ABM4UR23</accession>
<reference evidence="3" key="1">
    <citation type="journal article" date="2025" name="Foods">
        <title>Unveiling the Microbial Signatures of Arabica Coffee Cherries: Insights into Ripeness Specific Diversity, Functional Traits, and Implications for Quality and Safety.</title>
        <authorList>
            <consortium name="RefSeq"/>
            <person name="Tenea G.N."/>
            <person name="Cifuentes V."/>
            <person name="Reyes P."/>
            <person name="Cevallos-Vallejos M."/>
        </authorList>
    </citation>
    <scope>NUCLEOTIDE SEQUENCE [LARGE SCALE GENOMIC DNA]</scope>
</reference>
<name>A0ABM4UR23_COFAR</name>
<proteinExistence type="predicted"/>
<evidence type="ECO:0000313" key="3">
    <source>
        <dbReference type="Proteomes" id="UP001652660"/>
    </source>
</evidence>
<feature type="compositionally biased region" description="Pro residues" evidence="1">
    <location>
        <begin position="464"/>
        <end position="477"/>
    </location>
</feature>
<gene>
    <name evidence="4" type="primary">LOC140008752</name>
</gene>
<feature type="region of interest" description="Disordered" evidence="1">
    <location>
        <begin position="572"/>
        <end position="602"/>
    </location>
</feature>
<sequence>MSSQPEQLDRSATTAQPETASSGIQLTEMLTKFGEMAYEMAAQRKLNNELISSGVQPEPVPARQPEQGPFVLPSAHATVPPSFPLAPGETFTYPTIHLPYTYPPHPSFFLTHTRGPPPQITSNIPPEPHTFYHPAAEPFLPDSTVQAKPEMGGPSAPVDTKLLKRLDRFDEFMRKSQGLSKQGVLDYDELCLFPNVQLPEGFKTPKFSKYDGTGNPKTHLRLFANKLGRPTDDENLPLRLFPESLEGDALDWYSKLKPEEAKTWLDLSNAFVRQYEYNCELAPTRTTLEGTKRKPSEDHKTYAKRWRTIAAKAEPPMTEDEIIRTFIKAHDPPYFEEIFRMTGCSFAAIVNKLEEYDDFVKAGKIVNVSALKTQLDALQGQGTSEKNPQFKKKEGETAFTWNQNPIPRPKPRQYPTNSNPYPYYSNPYPVYHTNITHPRPRSNYANPPTTPFQISQPSFQQARPRPPYHQRFPPPNRPTYNYPRPIETYNQSRTRTFTNLGRPLDQMYEQLKVANKIGVIPPPTYLHGMPAGYNPHAICAYHSGVPGHSTVDCRALKHKVQDMIEAGEIVLRGKGGQGPSVSTNPFPKHEDTLEASTSSDEI</sequence>
<protein>
    <recommendedName>
        <fullName evidence="2">Retrotransposon gag domain-containing protein</fullName>
    </recommendedName>
</protein>
<dbReference type="RefSeq" id="XP_071909719.1">
    <property type="nucleotide sequence ID" value="XM_072053618.1"/>
</dbReference>
<reference evidence="4" key="2">
    <citation type="submission" date="2025-08" db="UniProtKB">
        <authorList>
            <consortium name="RefSeq"/>
        </authorList>
    </citation>
    <scope>IDENTIFICATION</scope>
    <source>
        <tissue evidence="4">Leaves</tissue>
    </source>
</reference>
<dbReference type="GeneID" id="140008752"/>
<feature type="region of interest" description="Disordered" evidence="1">
    <location>
        <begin position="1"/>
        <end position="24"/>
    </location>
</feature>
<dbReference type="InterPro" id="IPR005162">
    <property type="entry name" value="Retrotrans_gag_dom"/>
</dbReference>
<feature type="domain" description="Retrotransposon gag" evidence="2">
    <location>
        <begin position="239"/>
        <end position="328"/>
    </location>
</feature>
<dbReference type="PANTHER" id="PTHR33223">
    <property type="entry name" value="CCHC-TYPE DOMAIN-CONTAINING PROTEIN"/>
    <property type="match status" value="1"/>
</dbReference>
<dbReference type="Pfam" id="PF03732">
    <property type="entry name" value="Retrotrans_gag"/>
    <property type="match status" value="1"/>
</dbReference>
<evidence type="ECO:0000313" key="4">
    <source>
        <dbReference type="RefSeq" id="XP_071909719.1"/>
    </source>
</evidence>
<feature type="region of interest" description="Disordered" evidence="1">
    <location>
        <begin position="455"/>
        <end position="483"/>
    </location>
</feature>
<dbReference type="Proteomes" id="UP001652660">
    <property type="component" value="Chromosome 1e"/>
</dbReference>
<organism evidence="3 4">
    <name type="scientific">Coffea arabica</name>
    <name type="common">Arabian coffee</name>
    <dbReference type="NCBI Taxonomy" id="13443"/>
    <lineage>
        <taxon>Eukaryota</taxon>
        <taxon>Viridiplantae</taxon>
        <taxon>Streptophyta</taxon>
        <taxon>Embryophyta</taxon>
        <taxon>Tracheophyta</taxon>
        <taxon>Spermatophyta</taxon>
        <taxon>Magnoliopsida</taxon>
        <taxon>eudicotyledons</taxon>
        <taxon>Gunneridae</taxon>
        <taxon>Pentapetalae</taxon>
        <taxon>asterids</taxon>
        <taxon>lamiids</taxon>
        <taxon>Gentianales</taxon>
        <taxon>Rubiaceae</taxon>
        <taxon>Ixoroideae</taxon>
        <taxon>Gardenieae complex</taxon>
        <taxon>Bertiereae - Coffeeae clade</taxon>
        <taxon>Coffeeae</taxon>
        <taxon>Coffea</taxon>
    </lineage>
</organism>
<evidence type="ECO:0000256" key="1">
    <source>
        <dbReference type="SAM" id="MobiDB-lite"/>
    </source>
</evidence>
<evidence type="ECO:0000259" key="2">
    <source>
        <dbReference type="Pfam" id="PF03732"/>
    </source>
</evidence>
<dbReference type="PANTHER" id="PTHR33223:SF8">
    <property type="entry name" value="OS04G0172440 PROTEIN"/>
    <property type="match status" value="1"/>
</dbReference>
<keyword evidence="3" id="KW-1185">Reference proteome</keyword>